<evidence type="ECO:0000313" key="4">
    <source>
        <dbReference type="Proteomes" id="UP000321617"/>
    </source>
</evidence>
<gene>
    <name evidence="3" type="ORF">LX16_3353</name>
</gene>
<feature type="domain" description="FAD-binding" evidence="2">
    <location>
        <begin position="2"/>
        <end position="164"/>
    </location>
</feature>
<sequence>MTHVLVSGASIAGLTTAHWLRRHGFTVTVVEKAPGLRSGGQAIDIRGVALTVVERMGILEQIRQHVTGFRGMTVVDADGRELMSTTEETFSGGRLDGEDLELFRDDLNEIIHGTLDDGIEFRFADSIAAITQTGSRTHVTFESGLRRDFDIVVGADGLHSHTRRIAFGPESDYIRSLHAHIGIFSIPNYLGLDRWQVMQHLGDTTAMVYTTRRPGGARAIIGFKDEDLEYDHRDVALQRRLLAAGFAGIGWEVPRLLELAAEAPDFYFDTMAQIHMPAWSTGRVGLVGDAAYCGSPLTGQGTSLALVGGYVPAGELAAAAGDPAGLRAYETEMREYVRLNQRLAVERNPDNSPVPELMAAAVNGIDVKDYRTVRAPAGVATRPGRGRRYHAPSGYPPVESAA</sequence>
<dbReference type="Pfam" id="PF01494">
    <property type="entry name" value="FAD_binding_3"/>
    <property type="match status" value="1"/>
</dbReference>
<dbReference type="Proteomes" id="UP000321617">
    <property type="component" value="Unassembled WGS sequence"/>
</dbReference>
<dbReference type="InterPro" id="IPR051704">
    <property type="entry name" value="FAD_aromatic-hydroxylase"/>
</dbReference>
<dbReference type="SUPFAM" id="SSF51905">
    <property type="entry name" value="FAD/NAD(P)-binding domain"/>
    <property type="match status" value="1"/>
</dbReference>
<dbReference type="InterPro" id="IPR036188">
    <property type="entry name" value="FAD/NAD-bd_sf"/>
</dbReference>
<dbReference type="RefSeq" id="WP_147139838.1">
    <property type="nucleotide sequence ID" value="NZ_BAABIJ010000002.1"/>
</dbReference>
<evidence type="ECO:0000259" key="2">
    <source>
        <dbReference type="Pfam" id="PF01494"/>
    </source>
</evidence>
<dbReference type="AlphaFoldDB" id="A0A562V439"/>
<dbReference type="PANTHER" id="PTHR46865:SF2">
    <property type="entry name" value="MONOOXYGENASE"/>
    <property type="match status" value="1"/>
</dbReference>
<feature type="region of interest" description="Disordered" evidence="1">
    <location>
        <begin position="381"/>
        <end position="402"/>
    </location>
</feature>
<keyword evidence="4" id="KW-1185">Reference proteome</keyword>
<evidence type="ECO:0000313" key="3">
    <source>
        <dbReference type="EMBL" id="TWJ12592.1"/>
    </source>
</evidence>
<comment type="caution">
    <text evidence="3">The sequence shown here is derived from an EMBL/GenBank/DDBJ whole genome shotgun (WGS) entry which is preliminary data.</text>
</comment>
<dbReference type="InterPro" id="IPR002938">
    <property type="entry name" value="FAD-bd"/>
</dbReference>
<dbReference type="EMBL" id="VLLL01000006">
    <property type="protein sequence ID" value="TWJ12592.1"/>
    <property type="molecule type" value="Genomic_DNA"/>
</dbReference>
<dbReference type="Gene3D" id="3.30.9.10">
    <property type="entry name" value="D-Amino Acid Oxidase, subunit A, domain 2"/>
    <property type="match status" value="1"/>
</dbReference>
<dbReference type="PRINTS" id="PR00420">
    <property type="entry name" value="RNGMNOXGNASE"/>
</dbReference>
<name>A0A562V439_9ACTN</name>
<dbReference type="PANTHER" id="PTHR46865">
    <property type="entry name" value="OXIDOREDUCTASE-RELATED"/>
    <property type="match status" value="1"/>
</dbReference>
<protein>
    <submittedName>
        <fullName evidence="3">2-polyprenyl-6-methoxyphenol hydroxylase-like FAD-dependent oxidoreductase</fullName>
    </submittedName>
</protein>
<reference evidence="3 4" key="1">
    <citation type="journal article" date="2013" name="Stand. Genomic Sci.">
        <title>Genomic Encyclopedia of Type Strains, Phase I: The one thousand microbial genomes (KMG-I) project.</title>
        <authorList>
            <person name="Kyrpides N.C."/>
            <person name="Woyke T."/>
            <person name="Eisen J.A."/>
            <person name="Garrity G."/>
            <person name="Lilburn T.G."/>
            <person name="Beck B.J."/>
            <person name="Whitman W.B."/>
            <person name="Hugenholtz P."/>
            <person name="Klenk H.P."/>
        </authorList>
    </citation>
    <scope>NUCLEOTIDE SEQUENCE [LARGE SCALE GENOMIC DNA]</scope>
    <source>
        <strain evidence="3 4">DSM 45044</strain>
    </source>
</reference>
<dbReference type="GO" id="GO:0071949">
    <property type="term" value="F:FAD binding"/>
    <property type="evidence" value="ECO:0007669"/>
    <property type="project" value="InterPro"/>
</dbReference>
<organism evidence="3 4">
    <name type="scientific">Stackebrandtia albiflava</name>
    <dbReference type="NCBI Taxonomy" id="406432"/>
    <lineage>
        <taxon>Bacteria</taxon>
        <taxon>Bacillati</taxon>
        <taxon>Actinomycetota</taxon>
        <taxon>Actinomycetes</taxon>
        <taxon>Glycomycetales</taxon>
        <taxon>Glycomycetaceae</taxon>
        <taxon>Stackebrandtia</taxon>
    </lineage>
</organism>
<evidence type="ECO:0000256" key="1">
    <source>
        <dbReference type="SAM" id="MobiDB-lite"/>
    </source>
</evidence>
<dbReference type="OrthoDB" id="3356051at2"/>
<dbReference type="Gene3D" id="3.50.50.60">
    <property type="entry name" value="FAD/NAD(P)-binding domain"/>
    <property type="match status" value="1"/>
</dbReference>
<proteinExistence type="predicted"/>
<accession>A0A562V439</accession>